<dbReference type="EMBL" id="FODV01000024">
    <property type="protein sequence ID" value="SEP23162.1"/>
    <property type="molecule type" value="Genomic_DNA"/>
</dbReference>
<dbReference type="Pfam" id="PF12696">
    <property type="entry name" value="TraG-D_C"/>
    <property type="match status" value="1"/>
</dbReference>
<gene>
    <name evidence="3" type="ORF">SAMN04487948_12429</name>
</gene>
<reference evidence="4" key="1">
    <citation type="submission" date="2016-10" db="EMBL/GenBank/DDBJ databases">
        <authorList>
            <person name="Varghese N."/>
            <person name="Submissions S."/>
        </authorList>
    </citation>
    <scope>NUCLEOTIDE SEQUENCE [LARGE SCALE GENOMIC DNA]</scope>
    <source>
        <strain evidence="4">CGMCC 1.10121</strain>
    </source>
</reference>
<dbReference type="SUPFAM" id="SSF52540">
    <property type="entry name" value="P-loop containing nucleoside triphosphate hydrolases"/>
    <property type="match status" value="1"/>
</dbReference>
<organism evidence="3 4">
    <name type="scientific">Halogranum amylolyticum</name>
    <dbReference type="NCBI Taxonomy" id="660520"/>
    <lineage>
        <taxon>Archaea</taxon>
        <taxon>Methanobacteriati</taxon>
        <taxon>Methanobacteriota</taxon>
        <taxon>Stenosarchaea group</taxon>
        <taxon>Halobacteria</taxon>
        <taxon>Halobacteriales</taxon>
        <taxon>Haloferacaceae</taxon>
    </lineage>
</organism>
<evidence type="ECO:0000313" key="4">
    <source>
        <dbReference type="Proteomes" id="UP000199126"/>
    </source>
</evidence>
<evidence type="ECO:0000256" key="1">
    <source>
        <dbReference type="SAM" id="MobiDB-lite"/>
    </source>
</evidence>
<dbReference type="PANTHER" id="PTHR30121">
    <property type="entry name" value="UNCHARACTERIZED PROTEIN YJGR-RELATED"/>
    <property type="match status" value="1"/>
</dbReference>
<dbReference type="Gene3D" id="3.40.50.300">
    <property type="entry name" value="P-loop containing nucleotide triphosphate hydrolases"/>
    <property type="match status" value="2"/>
</dbReference>
<dbReference type="AlphaFoldDB" id="A0A1H8W689"/>
<feature type="region of interest" description="Disordered" evidence="1">
    <location>
        <begin position="907"/>
        <end position="929"/>
    </location>
</feature>
<dbReference type="InterPro" id="IPR051162">
    <property type="entry name" value="T4SS_component"/>
</dbReference>
<keyword evidence="4" id="KW-1185">Reference proteome</keyword>
<dbReference type="InterPro" id="IPR027417">
    <property type="entry name" value="P-loop_NTPase"/>
</dbReference>
<proteinExistence type="predicted"/>
<protein>
    <submittedName>
        <fullName evidence="3">AAA-like domain-containing protein</fullName>
    </submittedName>
</protein>
<accession>A0A1H8W689</accession>
<evidence type="ECO:0000313" key="3">
    <source>
        <dbReference type="EMBL" id="SEP23162.1"/>
    </source>
</evidence>
<dbReference type="Proteomes" id="UP000199126">
    <property type="component" value="Unassembled WGS sequence"/>
</dbReference>
<name>A0A1H8W689_9EURY</name>
<dbReference type="PANTHER" id="PTHR30121:SF6">
    <property type="entry name" value="SLR6007 PROTEIN"/>
    <property type="match status" value="1"/>
</dbReference>
<feature type="region of interest" description="Disordered" evidence="1">
    <location>
        <begin position="1"/>
        <end position="44"/>
    </location>
</feature>
<dbReference type="InterPro" id="IPR032689">
    <property type="entry name" value="TraG-D_C"/>
</dbReference>
<feature type="domain" description="TraD/TraG TraM recognition site" evidence="2">
    <location>
        <begin position="377"/>
        <end position="449"/>
    </location>
</feature>
<dbReference type="CDD" id="cd01127">
    <property type="entry name" value="TrwB_TraG_TraD_VirD4"/>
    <property type="match status" value="1"/>
</dbReference>
<sequence length="1017" mass="113705">MMFERFFGSDESSEPKTEPVDVTPTGDGPVVPEVDSTAMGSTSVPDATLRSRLGESYDISVTNTASVGGKPIITDTATEGIVAGSHVRDMFEASAETARAPLWIGYDEDAHRGFREAPLRFDSLFRHIWITGTTGYGKTTALLNMMIQWAYAGYGFVYVDPKARDSRELLRMLPEHRLDDVVWIEPGSVEHDRTVGLNFLELPDCTTTTERENEIENRIENLKAIFDTDEYWGVNMESITESMARAMMQSDKPFSVIDMYFTLLNAERREEFALDVDDPYVREFCLEIAQMDDETVRPLLKRIKSWVENAVIRRIIAHRESTIDFRDIVANDRIVIVSTPVENTDIKKMVTLGVMRNLWSAIQHRSYGQDAEPDPYFVLCDEFDDIASENLDIESMLARARSMRLSVTLASQYPSQFDESTLKSMQNNCDTLISFSVNDVDDAQLLMKRFRGYTAEDLISTDQYQAWTKLPLGGGQYSNPVLLQSFPPYPPLRSSDAVDDIIEQSLSQYGTEPLTDAEILQNLLYSDSNDAANPDKLLAEMMAEAIRAVQIRKGVRADNGWVDVTAVDDELIVRLESANEDHSNLDVDPANLPDIRDTSRLIEADIDLQTDTVVTRLSDAGADAVRPETGAVRSAGDTAHDALLADAETTLTEQGFSVSIIEQDGSSQPDATATHSEFETDFVIESETTTPERPAKVLQNLSRAHESDRVPIFVVRPGDSTTQRAARIENICSPPLRELADGSELFYNCDEIVTFGGGATSHGGVTAVRPRTSDSNRTVWIRDDGDRVLSDGETEFARVPEGDALSKDSVPAYYSYDRESEQYTVYTPGETQRYDSKDDFDAEWIPIKRPFIPREQLPADLSREDYLILILPDDGSPVLYQEESMYLLSDCLDHGELWSTSVDPLQMDSEASDEPASDADVSPSLDGDPEGDAVEVFATLYVRQTDGSRISEDALFQAYSSWLNENDIDGTTSKGWFTRKLGNAVDFDTNRRRRDGERVRFYVGIELTPDGHTFLDP</sequence>
<evidence type="ECO:0000259" key="2">
    <source>
        <dbReference type="Pfam" id="PF12696"/>
    </source>
</evidence>